<evidence type="ECO:0000256" key="6">
    <source>
        <dbReference type="ARBA" id="ARBA00023053"/>
    </source>
</evidence>
<keyword evidence="2 11" id="KW-0813">Transport</keyword>
<dbReference type="InterPro" id="IPR001873">
    <property type="entry name" value="ENaC"/>
</dbReference>
<dbReference type="GO" id="GO:0015280">
    <property type="term" value="F:ligand-gated sodium channel activity"/>
    <property type="evidence" value="ECO:0007669"/>
    <property type="project" value="TreeGrafter"/>
</dbReference>
<evidence type="ECO:0000256" key="1">
    <source>
        <dbReference type="ARBA" id="ARBA00004141"/>
    </source>
</evidence>
<evidence type="ECO:0000256" key="5">
    <source>
        <dbReference type="ARBA" id="ARBA00022989"/>
    </source>
</evidence>
<evidence type="ECO:0000313" key="14">
    <source>
        <dbReference type="Proteomes" id="UP000663882"/>
    </source>
</evidence>
<feature type="transmembrane region" description="Helical" evidence="12">
    <location>
        <begin position="57"/>
        <end position="76"/>
    </location>
</feature>
<reference evidence="13" key="1">
    <citation type="submission" date="2021-02" db="EMBL/GenBank/DDBJ databases">
        <authorList>
            <person name="Nowell W R."/>
        </authorList>
    </citation>
    <scope>NUCLEOTIDE SEQUENCE</scope>
</reference>
<gene>
    <name evidence="13" type="ORF">RFH988_LOCUS17183</name>
</gene>
<evidence type="ECO:0000256" key="7">
    <source>
        <dbReference type="ARBA" id="ARBA00023065"/>
    </source>
</evidence>
<keyword evidence="9 11" id="KW-0739">Sodium transport</keyword>
<dbReference type="PANTHER" id="PTHR11690">
    <property type="entry name" value="AMILORIDE-SENSITIVE SODIUM CHANNEL-RELATED"/>
    <property type="match status" value="1"/>
</dbReference>
<sequence length="517" mass="58843">MSKSVNIPMPITIPMAKEEWTPEASKLRRSSIVREFALNTSTHGLPGIARSQSKHNCIFWTLSFLIFTGVMIYFVTESIQNYFQYPTQTSVSVVVEQSQTFPAVTICNYSPLRYDTFISPFLNYTNSINVTNTNDTTIFTGEQANEIYNFLRDKLHANESMDEYLFSLEFMLIECLYNNQKCTTDDFTFFLSSKHGFCYTFNAKIKDIKKSKIRQTNDGGGSGKLILRLYAHSDLYVPHVARDVTVGMTAMIHDNTQLPLIDVAGIELTPGRKHKLGYKKKQINFLSSPYTECTNQVPLVMQAMYNRYGGADYAYSQGVCYLLCIQAYIYEQCGCINPEEWSARSVVLPDKNTIVEAQLCQFANKCYSNATNRISSTISIWNQFCSHCTQGCSTVDFIITKSSASAPSIEYAYMAKKLVESRRNVTPTDWLTNWLSEVQNNYVGLEVVCQSTEVENYTQEASVGPVDVLSNVGGHTGLWIGISFLSIMEFIEMLYRLLRYQCHATKQMIQNKIRRRQ</sequence>
<keyword evidence="10 11" id="KW-0407">Ion channel</keyword>
<evidence type="ECO:0000256" key="3">
    <source>
        <dbReference type="ARBA" id="ARBA00022461"/>
    </source>
</evidence>
<proteinExistence type="inferred from homology"/>
<comment type="caution">
    <text evidence="13">The sequence shown here is derived from an EMBL/GenBank/DDBJ whole genome shotgun (WGS) entry which is preliminary data.</text>
</comment>
<evidence type="ECO:0000256" key="9">
    <source>
        <dbReference type="ARBA" id="ARBA00023201"/>
    </source>
</evidence>
<keyword evidence="6" id="KW-0915">Sodium</keyword>
<keyword evidence="7 11" id="KW-0406">Ion transport</keyword>
<protein>
    <submittedName>
        <fullName evidence="13">Uncharacterized protein</fullName>
    </submittedName>
</protein>
<dbReference type="OrthoDB" id="6021021at2759"/>
<dbReference type="GO" id="GO:0005886">
    <property type="term" value="C:plasma membrane"/>
    <property type="evidence" value="ECO:0007669"/>
    <property type="project" value="TreeGrafter"/>
</dbReference>
<evidence type="ECO:0000256" key="11">
    <source>
        <dbReference type="RuleBase" id="RU000679"/>
    </source>
</evidence>
<evidence type="ECO:0000256" key="2">
    <source>
        <dbReference type="ARBA" id="ARBA00022448"/>
    </source>
</evidence>
<feature type="transmembrane region" description="Helical" evidence="12">
    <location>
        <begin position="478"/>
        <end position="498"/>
    </location>
</feature>
<comment type="subcellular location">
    <subcellularLocation>
        <location evidence="1">Membrane</location>
        <topology evidence="1">Multi-pass membrane protein</topology>
    </subcellularLocation>
</comment>
<dbReference type="Gene3D" id="1.10.287.770">
    <property type="entry name" value="YojJ-like"/>
    <property type="match status" value="1"/>
</dbReference>
<dbReference type="AlphaFoldDB" id="A0A814L7V6"/>
<dbReference type="Pfam" id="PF00858">
    <property type="entry name" value="ASC"/>
    <property type="match status" value="1"/>
</dbReference>
<name>A0A814L7V6_9BILA</name>
<accession>A0A814L7V6</accession>
<keyword evidence="4 11" id="KW-0812">Transmembrane</keyword>
<keyword evidence="5 12" id="KW-1133">Transmembrane helix</keyword>
<evidence type="ECO:0000256" key="4">
    <source>
        <dbReference type="ARBA" id="ARBA00022692"/>
    </source>
</evidence>
<dbReference type="PRINTS" id="PR01078">
    <property type="entry name" value="AMINACHANNEL"/>
</dbReference>
<comment type="similarity">
    <text evidence="11">Belongs to the amiloride-sensitive sodium channel (TC 1.A.6) family.</text>
</comment>
<organism evidence="13 14">
    <name type="scientific">Rotaria sordida</name>
    <dbReference type="NCBI Taxonomy" id="392033"/>
    <lineage>
        <taxon>Eukaryota</taxon>
        <taxon>Metazoa</taxon>
        <taxon>Spiralia</taxon>
        <taxon>Gnathifera</taxon>
        <taxon>Rotifera</taxon>
        <taxon>Eurotatoria</taxon>
        <taxon>Bdelloidea</taxon>
        <taxon>Philodinida</taxon>
        <taxon>Philodinidae</taxon>
        <taxon>Rotaria</taxon>
    </lineage>
</organism>
<keyword evidence="8 12" id="KW-0472">Membrane</keyword>
<dbReference type="Proteomes" id="UP000663882">
    <property type="component" value="Unassembled WGS sequence"/>
</dbReference>
<evidence type="ECO:0000256" key="10">
    <source>
        <dbReference type="ARBA" id="ARBA00023303"/>
    </source>
</evidence>
<evidence type="ECO:0000256" key="12">
    <source>
        <dbReference type="SAM" id="Phobius"/>
    </source>
</evidence>
<evidence type="ECO:0000256" key="8">
    <source>
        <dbReference type="ARBA" id="ARBA00023136"/>
    </source>
</evidence>
<dbReference type="Gene3D" id="2.60.470.10">
    <property type="entry name" value="Acid-sensing ion channels like domains"/>
    <property type="match status" value="1"/>
</dbReference>
<dbReference type="EMBL" id="CAJNOO010000908">
    <property type="protein sequence ID" value="CAF1059684.1"/>
    <property type="molecule type" value="Genomic_DNA"/>
</dbReference>
<keyword evidence="3 11" id="KW-0894">Sodium channel</keyword>
<evidence type="ECO:0000313" key="13">
    <source>
        <dbReference type="EMBL" id="CAF1059684.1"/>
    </source>
</evidence>